<name>A0AAV6WC92_9LAMI</name>
<evidence type="ECO:0000313" key="2">
    <source>
        <dbReference type="EMBL" id="KAG8366082.1"/>
    </source>
</evidence>
<dbReference type="EMBL" id="WHWC01000017">
    <property type="protein sequence ID" value="KAG8366082.1"/>
    <property type="molecule type" value="Genomic_DNA"/>
</dbReference>
<gene>
    <name evidence="2" type="ORF">BUALT_Bualt17G0038900</name>
</gene>
<comment type="caution">
    <text evidence="2">The sequence shown here is derived from an EMBL/GenBank/DDBJ whole genome shotgun (WGS) entry which is preliminary data.</text>
</comment>
<accession>A0AAV6WC92</accession>
<dbReference type="Proteomes" id="UP000826271">
    <property type="component" value="Unassembled WGS sequence"/>
</dbReference>
<evidence type="ECO:0000256" key="1">
    <source>
        <dbReference type="SAM" id="MobiDB-lite"/>
    </source>
</evidence>
<proteinExistence type="predicted"/>
<protein>
    <submittedName>
        <fullName evidence="2">Uncharacterized protein</fullName>
    </submittedName>
</protein>
<feature type="region of interest" description="Disordered" evidence="1">
    <location>
        <begin position="156"/>
        <end position="177"/>
    </location>
</feature>
<evidence type="ECO:0000313" key="3">
    <source>
        <dbReference type="Proteomes" id="UP000826271"/>
    </source>
</evidence>
<dbReference type="AlphaFoldDB" id="A0AAV6WC92"/>
<reference evidence="2" key="1">
    <citation type="submission" date="2019-10" db="EMBL/GenBank/DDBJ databases">
        <authorList>
            <person name="Zhang R."/>
            <person name="Pan Y."/>
            <person name="Wang J."/>
            <person name="Ma R."/>
            <person name="Yu S."/>
        </authorList>
    </citation>
    <scope>NUCLEOTIDE SEQUENCE</scope>
    <source>
        <strain evidence="2">LA-IB0</strain>
        <tissue evidence="2">Leaf</tissue>
    </source>
</reference>
<sequence>MKILAWNVTGANRADFVPHARHVVSMNQPHVFVVLYTRMDEILEPALIYYLPYNTYETCHFVSTAPSPPLIVPPPLRIVHPPLRLRLSRSISTINCASTDLLRLRHSAIVSLPLHRRLSCSISAVNCASAVPLQFFMGRKRKDSGRTMMDVVHETEEASSMHDLTSRDRGRSKPIKKWNKGPKLQLELTLDGEIDGPDRVEFKTQLGKNTTLTDEAKRDVIKDFSAKWRQGKYEVKKKNFRPYEDDEEMLKELSQDPNSPEQWECMVEYWKLDTTKFLDEGIVPCRIDLFGGKGANEEGDEGRKGANERAIGTIDKKVDSDTRAEMTQEVAENVMSYFGLGNFPIAPFGPSITPVGPLATPFQPPATSVRPSTSSFCPTTAPCQLFEMRQVIDSSSTDRASITRGVSSTMGFSASTSSNDSVRSI</sequence>
<keyword evidence="3" id="KW-1185">Reference proteome</keyword>
<feature type="compositionally biased region" description="Basic and acidic residues" evidence="1">
    <location>
        <begin position="156"/>
        <end position="171"/>
    </location>
</feature>
<organism evidence="2 3">
    <name type="scientific">Buddleja alternifolia</name>
    <dbReference type="NCBI Taxonomy" id="168488"/>
    <lineage>
        <taxon>Eukaryota</taxon>
        <taxon>Viridiplantae</taxon>
        <taxon>Streptophyta</taxon>
        <taxon>Embryophyta</taxon>
        <taxon>Tracheophyta</taxon>
        <taxon>Spermatophyta</taxon>
        <taxon>Magnoliopsida</taxon>
        <taxon>eudicotyledons</taxon>
        <taxon>Gunneridae</taxon>
        <taxon>Pentapetalae</taxon>
        <taxon>asterids</taxon>
        <taxon>lamiids</taxon>
        <taxon>Lamiales</taxon>
        <taxon>Scrophulariaceae</taxon>
        <taxon>Buddlejeae</taxon>
        <taxon>Buddleja</taxon>
    </lineage>
</organism>